<feature type="domain" description="T6SS Phospholipase effector Tle1-like catalytic" evidence="1">
    <location>
        <begin position="25"/>
        <end position="295"/>
    </location>
</feature>
<accession>A0A1I4W8R3</accession>
<sequence length="473" mass="53816">MHNNKFGDYTPEISKEEVLDITLGVFFDGTLNNKTNTIERREKTADYKKNGGKPGDNNSYNNDWSNVARLWDNYDKNFGIYIEGIGTEDKEEDSMLGYAFGTGDTGIRGKVRKGCEEIVKKVKNIKSSKKADKIAVLTFDVFGFSRGAAAARNFVHEIGKSKYKAKTTTVSYEGTTITSHSDSDGTGVEDEDLPKWGHLGLKLQEAGIEVGILKVRFLGIYDTVSSYSKNLSPKPNFHNDVEELGLDDIGRAQTIIHFVAENEHRENFDLTNVSIGTEKIFPGVHCDVGGAYEEGPEIWEEVETSWTTSTKLKTLRQQLINDAWYKEDELTIMPGFYLSLRGERKLLKKTYSYIPLHFMAEYGVEKTVPLKIKKLTDETYSISGDQLLLRVKDRLRPYAMADGKQYVFKRYKEVETAYGGASIPEQKYADYQKEMKEQDDLRILRNKYLHWSARREGIGMDPTSDRERVIHKA</sequence>
<keyword evidence="2" id="KW-0378">Hydrolase</keyword>
<dbReference type="PANTHER" id="PTHR33840:SF1">
    <property type="entry name" value="TLE1 PHOSPHOLIPASE DOMAIN-CONTAINING PROTEIN"/>
    <property type="match status" value="1"/>
</dbReference>
<dbReference type="PANTHER" id="PTHR33840">
    <property type="match status" value="1"/>
</dbReference>
<dbReference type="OrthoDB" id="4378831at2"/>
<organism evidence="2 3">
    <name type="scientific">Chryseobacterium oleae</name>
    <dbReference type="NCBI Taxonomy" id="491207"/>
    <lineage>
        <taxon>Bacteria</taxon>
        <taxon>Pseudomonadati</taxon>
        <taxon>Bacteroidota</taxon>
        <taxon>Flavobacteriia</taxon>
        <taxon>Flavobacteriales</taxon>
        <taxon>Weeksellaceae</taxon>
        <taxon>Chryseobacterium group</taxon>
        <taxon>Chryseobacterium</taxon>
    </lineage>
</organism>
<proteinExistence type="predicted"/>
<dbReference type="Pfam" id="PF09994">
    <property type="entry name" value="T6SS_Tle1-like_cat"/>
    <property type="match status" value="1"/>
</dbReference>
<name>A0A1I4W8R3_CHROL</name>
<evidence type="ECO:0000259" key="1">
    <source>
        <dbReference type="Pfam" id="PF09994"/>
    </source>
</evidence>
<dbReference type="RefSeq" id="WP_090023445.1">
    <property type="nucleotide sequence ID" value="NZ_FOVD01000001.1"/>
</dbReference>
<dbReference type="Proteomes" id="UP000198769">
    <property type="component" value="Unassembled WGS sequence"/>
</dbReference>
<protein>
    <submittedName>
        <fullName evidence="2">Uncharacterized alpha/beta hydrolase domain</fullName>
    </submittedName>
</protein>
<dbReference type="GO" id="GO:0016787">
    <property type="term" value="F:hydrolase activity"/>
    <property type="evidence" value="ECO:0007669"/>
    <property type="project" value="UniProtKB-KW"/>
</dbReference>
<evidence type="ECO:0000313" key="3">
    <source>
        <dbReference type="Proteomes" id="UP000198769"/>
    </source>
</evidence>
<gene>
    <name evidence="2" type="ORF">SAMN05421594_0987</name>
</gene>
<evidence type="ECO:0000313" key="2">
    <source>
        <dbReference type="EMBL" id="SFN09596.1"/>
    </source>
</evidence>
<dbReference type="InterPro" id="IPR018712">
    <property type="entry name" value="Tle1-like_cat"/>
</dbReference>
<dbReference type="EMBL" id="FOVD01000001">
    <property type="protein sequence ID" value="SFN09596.1"/>
    <property type="molecule type" value="Genomic_DNA"/>
</dbReference>
<keyword evidence="3" id="KW-1185">Reference proteome</keyword>
<dbReference type="AlphaFoldDB" id="A0A1I4W8R3"/>
<reference evidence="3" key="1">
    <citation type="submission" date="2016-10" db="EMBL/GenBank/DDBJ databases">
        <authorList>
            <person name="Varghese N."/>
            <person name="Submissions S."/>
        </authorList>
    </citation>
    <scope>NUCLEOTIDE SEQUENCE [LARGE SCALE GENOMIC DNA]</scope>
    <source>
        <strain evidence="3">DSM 25575</strain>
    </source>
</reference>